<comment type="caution">
    <text evidence="1">The sequence shown here is derived from an EMBL/GenBank/DDBJ whole genome shotgun (WGS) entry which is preliminary data.</text>
</comment>
<reference evidence="1" key="1">
    <citation type="submission" date="2022-07" db="EMBL/GenBank/DDBJ databases">
        <title>Genome Sequence of Agrocybe chaxingu.</title>
        <authorList>
            <person name="Buettner E."/>
        </authorList>
    </citation>
    <scope>NUCLEOTIDE SEQUENCE</scope>
    <source>
        <strain evidence="1">MP-N11</strain>
    </source>
</reference>
<evidence type="ECO:0008006" key="3">
    <source>
        <dbReference type="Google" id="ProtNLM"/>
    </source>
</evidence>
<proteinExistence type="predicted"/>
<keyword evidence="2" id="KW-1185">Reference proteome</keyword>
<gene>
    <name evidence="1" type="ORF">NLJ89_g8209</name>
</gene>
<protein>
    <recommendedName>
        <fullName evidence="3">F-box domain-containing protein</fullName>
    </recommendedName>
</protein>
<dbReference type="Proteomes" id="UP001148786">
    <property type="component" value="Unassembled WGS sequence"/>
</dbReference>
<evidence type="ECO:0000313" key="2">
    <source>
        <dbReference type="Proteomes" id="UP001148786"/>
    </source>
</evidence>
<evidence type="ECO:0000313" key="1">
    <source>
        <dbReference type="EMBL" id="KAJ3503933.1"/>
    </source>
</evidence>
<dbReference type="AlphaFoldDB" id="A0A9W8JVT5"/>
<dbReference type="OrthoDB" id="3365698at2759"/>
<accession>A0A9W8JVT5</accession>
<dbReference type="EMBL" id="JANKHO010001073">
    <property type="protein sequence ID" value="KAJ3503933.1"/>
    <property type="molecule type" value="Genomic_DNA"/>
</dbReference>
<sequence>MPENVALRQEVEREIAATKFHMENLQKKLYVLAEKLNMTSSIMATLPPDVLTEIFFLAVQEGSFNSVPVPYVLGGTCKAWRNIVWSTPLLWSFLIVTLTQKNKQTQQTLLEDWIKRSANYPLHVHLTAPGCESSDSYSVLLRSCAQWKSLMVNSYNSHGLRYKMLDGHPFPLLSHISLYINPLERFPWNFNATPQLRVLELSGRGRPSQIICDWAIVQDLKATFDVNDWLSILRSMSSLGTCKLILAKHPIDPATHFNDRDGPHNIPALTKLALQYIGAETNDEIIFLLRNISVPALERLEVTTDIPDWFAELKEMLLRSRCSLTELTIRIIASPDSTFEDDLVELLCGVPSIMHLNLISKSALSDRLINALNPNSSPNTEAQGCLPNLTTFSCNGEISFSLDSILSMLRAREKTITPESVGAQSPPLKELESFTIRYRNAAWAQTKNPNALRVFYFEMAAFGTKTDVVWDEAA</sequence>
<organism evidence="1 2">
    <name type="scientific">Agrocybe chaxingu</name>
    <dbReference type="NCBI Taxonomy" id="84603"/>
    <lineage>
        <taxon>Eukaryota</taxon>
        <taxon>Fungi</taxon>
        <taxon>Dikarya</taxon>
        <taxon>Basidiomycota</taxon>
        <taxon>Agaricomycotina</taxon>
        <taxon>Agaricomycetes</taxon>
        <taxon>Agaricomycetidae</taxon>
        <taxon>Agaricales</taxon>
        <taxon>Agaricineae</taxon>
        <taxon>Strophariaceae</taxon>
        <taxon>Agrocybe</taxon>
    </lineage>
</organism>
<name>A0A9W8JVT5_9AGAR</name>